<keyword evidence="1" id="KW-0812">Transmembrane</keyword>
<evidence type="ECO:0000256" key="2">
    <source>
        <dbReference type="SAM" id="SignalP"/>
    </source>
</evidence>
<organism evidence="3 4">
    <name type="scientific">Plectus sambesii</name>
    <dbReference type="NCBI Taxonomy" id="2011161"/>
    <lineage>
        <taxon>Eukaryota</taxon>
        <taxon>Metazoa</taxon>
        <taxon>Ecdysozoa</taxon>
        <taxon>Nematoda</taxon>
        <taxon>Chromadorea</taxon>
        <taxon>Plectida</taxon>
        <taxon>Plectina</taxon>
        <taxon>Plectoidea</taxon>
        <taxon>Plectidae</taxon>
        <taxon>Plectus</taxon>
    </lineage>
</organism>
<evidence type="ECO:0000313" key="3">
    <source>
        <dbReference type="Proteomes" id="UP000887566"/>
    </source>
</evidence>
<keyword evidence="2" id="KW-0732">Signal</keyword>
<dbReference type="WBParaSite" id="PSAMB.scaffold1487size30842.g13467.t1">
    <property type="protein sequence ID" value="PSAMB.scaffold1487size30842.g13467.t1"/>
    <property type="gene ID" value="PSAMB.scaffold1487size30842.g13467"/>
</dbReference>
<feature type="transmembrane region" description="Helical" evidence="1">
    <location>
        <begin position="158"/>
        <end position="181"/>
    </location>
</feature>
<reference evidence="4" key="1">
    <citation type="submission" date="2022-11" db="UniProtKB">
        <authorList>
            <consortium name="WormBaseParasite"/>
        </authorList>
    </citation>
    <scope>IDENTIFICATION</scope>
</reference>
<name>A0A914V2W8_9BILA</name>
<keyword evidence="1" id="KW-0472">Membrane</keyword>
<accession>A0A914V2W8</accession>
<protein>
    <submittedName>
        <fullName evidence="4">Uncharacterized protein</fullName>
    </submittedName>
</protein>
<keyword evidence="1" id="KW-1133">Transmembrane helix</keyword>
<proteinExistence type="predicted"/>
<evidence type="ECO:0000313" key="4">
    <source>
        <dbReference type="WBParaSite" id="PSAMB.scaffold1487size30842.g13467.t1"/>
    </source>
</evidence>
<feature type="signal peptide" evidence="2">
    <location>
        <begin position="1"/>
        <end position="19"/>
    </location>
</feature>
<dbReference type="PROSITE" id="PS51257">
    <property type="entry name" value="PROKAR_LIPOPROTEIN"/>
    <property type="match status" value="1"/>
</dbReference>
<sequence length="325" mass="37750">MRIDAELLLLAVWVAVGGCLDMLGHSVRVLIEACSVQQWHDGYAQRLTKEIATILNEECSQRPQHCHLRQWIPDKCSFYPQHIESALGYPRSIDDFTLELRLFVSHSLCCYRASDRWDPMVPRDTLIEFFHQHRKRLNDTGVKVLFIESIVPYYENLMRQWCFVCGLLGLFIVSVAIRLFIRSRQRSQVMADFWRRTEKRSQRTAAIDPALSRQNAGGTTKLSFDDALDSSEQDQMISGSSQIYSSNDDHDTVRSYGMWQNAMKRNELTEETRRRNVRRENSKARYIKNLKRSNSSVGDGDGRRVQAFLIFPMRSKQADHDGIDH</sequence>
<evidence type="ECO:0000256" key="1">
    <source>
        <dbReference type="SAM" id="Phobius"/>
    </source>
</evidence>
<dbReference type="Proteomes" id="UP000887566">
    <property type="component" value="Unplaced"/>
</dbReference>
<feature type="chain" id="PRO_5037157846" evidence="2">
    <location>
        <begin position="20"/>
        <end position="325"/>
    </location>
</feature>
<keyword evidence="3" id="KW-1185">Reference proteome</keyword>
<dbReference type="AlphaFoldDB" id="A0A914V2W8"/>